<evidence type="ECO:0000256" key="4">
    <source>
        <dbReference type="SAM" id="Phobius"/>
    </source>
</evidence>
<evidence type="ECO:0000256" key="1">
    <source>
        <dbReference type="ARBA" id="ARBA00004906"/>
    </source>
</evidence>
<keyword evidence="2" id="KW-0833">Ubl conjugation pathway</keyword>
<dbReference type="GO" id="GO:0016567">
    <property type="term" value="P:protein ubiquitination"/>
    <property type="evidence" value="ECO:0007669"/>
    <property type="project" value="UniProtKB-UniPathway"/>
</dbReference>
<dbReference type="OrthoDB" id="722566at2759"/>
<feature type="domain" description="GOLD" evidence="5">
    <location>
        <begin position="737"/>
        <end position="941"/>
    </location>
</feature>
<dbReference type="Pfam" id="PF01105">
    <property type="entry name" value="EMP24_GP25L"/>
    <property type="match status" value="1"/>
</dbReference>
<dbReference type="Pfam" id="PF12014">
    <property type="entry name" value="Cyclin_D1_bind"/>
    <property type="match status" value="1"/>
</dbReference>
<evidence type="ECO:0000259" key="5">
    <source>
        <dbReference type="SMART" id="SM01190"/>
    </source>
</evidence>
<evidence type="ECO:0000313" key="7">
    <source>
        <dbReference type="Proteomes" id="UP000324585"/>
    </source>
</evidence>
<dbReference type="UniPathway" id="UPA00143"/>
<feature type="region of interest" description="Disordered" evidence="3">
    <location>
        <begin position="304"/>
        <end position="332"/>
    </location>
</feature>
<sequence>MNTNENRNAPRGLADLDDDALARIASQLPLRTLVELQCTARIFSNLLHPESLLWIKIARNALASCLIGSASAQNFDGGIRVADAVEALPLGQEHAAHPSQVMKIHSARRQAERGADRALAALSRRIAGARNIAHFVHAYMQPLEGWWGASTAPRGQLLRVRLDETGRLVAERAAIRYDASDRAEAAGLSAMNPHLVFDPVFAVEPYESSQSGSNSQDSSFMSEAVRLNLRLVWFERPHEGVDAQNNLLYCDSPPPPPSYINALAVAQARAVASEPPANLPLVIEHGGGHTDGESRKFTVTRAWSSPRAAHEVSQREGHEQGSTHGSSLSLNQEQPQSNVDLLAIQVATQLGPYTTAHLDLSATRAQVMERFVRYLQHGHVPVEYWPRQVIYRSVAPPAAGRRQRGESSNRNWRTGLLDNALCPCPRRAGLSWGLYGPHGAEFVELSRRVGFEGADGEFIVGTKVTGDPNVPAGHASFAARAEYVDDEAVFSGLRTALVELAHFHDEAHQVVHVHRCQGRVAQHGFQYPEWGPALLLCYADSRMFGVLYAMDSFILEFHELEDDGAPEDSALEAGSLHGELACCTAREKVSLQHGRRLCRTPLPCERPGRNFSECQSRMPLVSRSDPCTILFPVKLRTVPLADIGSSLRPTGHVFVSEREQATHRKLETASSHALRRGANPIMVAFAACDSSSRRRRFGVFQTLALLWAFARLLSALSNCAERLGLSSIEAHLPVVAAFELSLEANSEKCFVEAFEPDVEVQVEAWVVHGKGDFQVDLSVRSELSSAHEAAVFEAHDMDHVKHTIASGLGGDFRVCFRATCSPNGDASRGGGRGMHLHLSKAPNTERIVSWRTQAAIPTGEDRHGELAKDAQFTQLRTVVDTLHERFVVIVKELDAIRDAEMQTADSARSNALLVMGLGTLSCTLIVATGLYTASFLLTRLKQRKVL</sequence>
<protein>
    <submittedName>
        <fullName evidence="6">Protein EXECUTER 2, chloroplastic</fullName>
    </submittedName>
</protein>
<feature type="compositionally biased region" description="Basic and acidic residues" evidence="3">
    <location>
        <begin position="308"/>
        <end position="321"/>
    </location>
</feature>
<gene>
    <name evidence="6" type="ORF">FVE85_1223</name>
</gene>
<comment type="caution">
    <text evidence="6">The sequence shown here is derived from an EMBL/GenBank/DDBJ whole genome shotgun (WGS) entry which is preliminary data.</text>
</comment>
<feature type="compositionally biased region" description="Polar residues" evidence="3">
    <location>
        <begin position="322"/>
        <end position="332"/>
    </location>
</feature>
<accession>A0A5J4YGY1</accession>
<comment type="pathway">
    <text evidence="1">Protein modification; protein ubiquitination.</text>
</comment>
<dbReference type="SMART" id="SM01190">
    <property type="entry name" value="EMP24_GP25L"/>
    <property type="match status" value="1"/>
</dbReference>
<evidence type="ECO:0000256" key="3">
    <source>
        <dbReference type="SAM" id="MobiDB-lite"/>
    </source>
</evidence>
<evidence type="ECO:0000256" key="2">
    <source>
        <dbReference type="ARBA" id="ARBA00022786"/>
    </source>
</evidence>
<keyword evidence="4" id="KW-0472">Membrane</keyword>
<keyword evidence="7" id="KW-1185">Reference proteome</keyword>
<reference evidence="7" key="1">
    <citation type="journal article" date="2019" name="Nat. Commun.">
        <title>Expansion of phycobilisome linker gene families in mesophilic red algae.</title>
        <authorList>
            <person name="Lee J."/>
            <person name="Kim D."/>
            <person name="Bhattacharya D."/>
            <person name="Yoon H.S."/>
        </authorList>
    </citation>
    <scope>NUCLEOTIDE SEQUENCE [LARGE SCALE GENOMIC DNA]</scope>
    <source>
        <strain evidence="7">CCMP 1328</strain>
    </source>
</reference>
<dbReference type="InterPro" id="IPR009038">
    <property type="entry name" value="GOLD_dom"/>
</dbReference>
<keyword evidence="4" id="KW-0812">Transmembrane</keyword>
<dbReference type="InterPro" id="IPR045048">
    <property type="entry name" value="FBXO31/39"/>
</dbReference>
<keyword evidence="4" id="KW-1133">Transmembrane helix</keyword>
<dbReference type="Proteomes" id="UP000324585">
    <property type="component" value="Unassembled WGS sequence"/>
</dbReference>
<dbReference type="AlphaFoldDB" id="A0A5J4YGY1"/>
<name>A0A5J4YGY1_PORPP</name>
<organism evidence="6 7">
    <name type="scientific">Porphyridium purpureum</name>
    <name type="common">Red alga</name>
    <name type="synonym">Porphyridium cruentum</name>
    <dbReference type="NCBI Taxonomy" id="35688"/>
    <lineage>
        <taxon>Eukaryota</taxon>
        <taxon>Rhodophyta</taxon>
        <taxon>Bangiophyceae</taxon>
        <taxon>Porphyridiales</taxon>
        <taxon>Porphyridiaceae</taxon>
        <taxon>Porphyridium</taxon>
    </lineage>
</organism>
<dbReference type="PANTHER" id="PTHR10706">
    <property type="entry name" value="F-BOX FAMILY PROTEIN"/>
    <property type="match status" value="1"/>
</dbReference>
<feature type="transmembrane region" description="Helical" evidence="4">
    <location>
        <begin position="911"/>
        <end position="937"/>
    </location>
</feature>
<proteinExistence type="predicted"/>
<evidence type="ECO:0000313" key="6">
    <source>
        <dbReference type="EMBL" id="KAA8490302.1"/>
    </source>
</evidence>
<dbReference type="EMBL" id="VRMN01000034">
    <property type="protein sequence ID" value="KAA8490302.1"/>
    <property type="molecule type" value="Genomic_DNA"/>
</dbReference>
<dbReference type="PANTHER" id="PTHR10706:SF130">
    <property type="entry name" value="F-BOX ONLY PROTEIN 31"/>
    <property type="match status" value="1"/>
</dbReference>